<dbReference type="CDD" id="cd00185">
    <property type="entry name" value="TNFRSF"/>
    <property type="match status" value="1"/>
</dbReference>
<keyword evidence="9 18" id="KW-0547">Nucleotide-binding</keyword>
<evidence type="ECO:0000256" key="5">
    <source>
        <dbReference type="ARBA" id="ARBA00022679"/>
    </source>
</evidence>
<dbReference type="Gene3D" id="2.10.50.10">
    <property type="entry name" value="Tumor Necrosis Factor Receptor, subunit A, domain 2"/>
    <property type="match status" value="1"/>
</dbReference>
<dbReference type="PROSITE" id="PS50853">
    <property type="entry name" value="FN3"/>
    <property type="match status" value="2"/>
</dbReference>
<dbReference type="InterPro" id="IPR001090">
    <property type="entry name" value="Ephrin_rcpt_lig-bd_dom"/>
</dbReference>
<evidence type="ECO:0000259" key="26">
    <source>
        <dbReference type="PROSITE" id="PS51550"/>
    </source>
</evidence>
<keyword evidence="13 21" id="KW-0472">Membrane</keyword>
<keyword evidence="14" id="KW-0829">Tyrosine-protein kinase</keyword>
<evidence type="ECO:0000313" key="28">
    <source>
        <dbReference type="RefSeq" id="XP_031575477.1"/>
    </source>
</evidence>
<keyword evidence="12 21" id="KW-1133">Transmembrane helix</keyword>
<dbReference type="Pfam" id="PF07714">
    <property type="entry name" value="PK_Tyr_Ser-Thr"/>
    <property type="match status" value="1"/>
</dbReference>
<dbReference type="SUPFAM" id="SSF56112">
    <property type="entry name" value="Protein kinase-like (PK-like)"/>
    <property type="match status" value="1"/>
</dbReference>
<dbReference type="PROSITE" id="PS50011">
    <property type="entry name" value="PROTEIN_KINASE_DOM"/>
    <property type="match status" value="1"/>
</dbReference>
<dbReference type="CDD" id="cd00063">
    <property type="entry name" value="FN3"/>
    <property type="match status" value="2"/>
</dbReference>
<dbReference type="InterPro" id="IPR027936">
    <property type="entry name" value="Eph_TM"/>
</dbReference>
<dbReference type="InterPro" id="IPR036116">
    <property type="entry name" value="FN3_sf"/>
</dbReference>
<evidence type="ECO:0000256" key="6">
    <source>
        <dbReference type="ARBA" id="ARBA00022692"/>
    </source>
</evidence>
<dbReference type="PIRSF" id="PIRSF000666">
    <property type="entry name" value="TyrPK_ephrin_receptor"/>
    <property type="match status" value="1"/>
</dbReference>
<dbReference type="SMART" id="SM00615">
    <property type="entry name" value="EPH_lbd"/>
    <property type="match status" value="1"/>
</dbReference>
<dbReference type="InterPro" id="IPR013783">
    <property type="entry name" value="Ig-like_fold"/>
</dbReference>
<dbReference type="Pfam" id="PF01404">
    <property type="entry name" value="Ephrin_lbd"/>
    <property type="match status" value="1"/>
</dbReference>
<dbReference type="SUPFAM" id="SSF47769">
    <property type="entry name" value="SAM/Pointed domain"/>
    <property type="match status" value="1"/>
</dbReference>
<evidence type="ECO:0000256" key="4">
    <source>
        <dbReference type="ARBA" id="ARBA00022553"/>
    </source>
</evidence>
<evidence type="ECO:0000256" key="9">
    <source>
        <dbReference type="ARBA" id="ARBA00022741"/>
    </source>
</evidence>
<feature type="binding site" evidence="18 20">
    <location>
        <position position="670"/>
    </location>
    <ligand>
        <name>ATP</name>
        <dbReference type="ChEBI" id="CHEBI:30616"/>
    </ligand>
</feature>
<dbReference type="Gene3D" id="2.60.40.10">
    <property type="entry name" value="Immunoglobulins"/>
    <property type="match status" value="2"/>
</dbReference>
<dbReference type="Pfam" id="PF00041">
    <property type="entry name" value="fn3"/>
    <property type="match status" value="2"/>
</dbReference>
<dbReference type="OrthoDB" id="5967223at2759"/>
<dbReference type="Gene3D" id="2.60.40.1770">
    <property type="entry name" value="ephrin a2 ectodomain"/>
    <property type="match status" value="1"/>
</dbReference>
<dbReference type="InterPro" id="IPR020635">
    <property type="entry name" value="Tyr_kinase_cat_dom"/>
</dbReference>
<dbReference type="InterPro" id="IPR003961">
    <property type="entry name" value="FN3_dom"/>
</dbReference>
<dbReference type="RefSeq" id="XP_031575480.1">
    <property type="nucleotide sequence ID" value="XM_031719620.1"/>
</dbReference>
<dbReference type="InterPro" id="IPR000719">
    <property type="entry name" value="Prot_kinase_dom"/>
</dbReference>
<evidence type="ECO:0000256" key="18">
    <source>
        <dbReference type="PIRSR" id="PIRSR000666-2"/>
    </source>
</evidence>
<evidence type="ECO:0000256" key="2">
    <source>
        <dbReference type="ARBA" id="ARBA00011902"/>
    </source>
</evidence>
<dbReference type="Proteomes" id="UP000515163">
    <property type="component" value="Unplaced"/>
</dbReference>
<evidence type="ECO:0000256" key="13">
    <source>
        <dbReference type="ARBA" id="ARBA00023136"/>
    </source>
</evidence>
<feature type="chain" id="PRO_5044653320" description="receptor protein-tyrosine kinase" evidence="22">
    <location>
        <begin position="26"/>
        <end position="1007"/>
    </location>
</feature>
<keyword evidence="5" id="KW-0808">Transferase</keyword>
<evidence type="ECO:0000256" key="15">
    <source>
        <dbReference type="ARBA" id="ARBA00023170"/>
    </source>
</evidence>
<evidence type="ECO:0000313" key="29">
    <source>
        <dbReference type="RefSeq" id="XP_031575478.1"/>
    </source>
</evidence>
<dbReference type="GO" id="GO:0007411">
    <property type="term" value="P:axon guidance"/>
    <property type="evidence" value="ECO:0007669"/>
    <property type="project" value="TreeGrafter"/>
</dbReference>
<keyword evidence="16" id="KW-0325">Glycoprotein</keyword>
<dbReference type="InterPro" id="IPR008979">
    <property type="entry name" value="Galactose-bd-like_sf"/>
</dbReference>
<keyword evidence="3" id="KW-1003">Cell membrane</keyword>
<evidence type="ECO:0000256" key="22">
    <source>
        <dbReference type="SAM" id="SignalP"/>
    </source>
</evidence>
<dbReference type="KEGG" id="aten:116309076"/>
<dbReference type="PROSITE" id="PS00107">
    <property type="entry name" value="PROTEIN_KINASE_ATP"/>
    <property type="match status" value="1"/>
</dbReference>
<name>A0A6P8JD14_ACTTE</name>
<dbReference type="SMART" id="SM00219">
    <property type="entry name" value="TyrKc"/>
    <property type="match status" value="1"/>
</dbReference>
<dbReference type="GO" id="GO:0030425">
    <property type="term" value="C:dendrite"/>
    <property type="evidence" value="ECO:0007669"/>
    <property type="project" value="TreeGrafter"/>
</dbReference>
<dbReference type="Gene3D" id="3.30.200.20">
    <property type="entry name" value="Phosphorylase Kinase, domain 1"/>
    <property type="match status" value="1"/>
</dbReference>
<keyword evidence="8" id="KW-0677">Repeat</keyword>
<dbReference type="EC" id="2.7.10.1" evidence="2"/>
<dbReference type="SUPFAM" id="SSF49265">
    <property type="entry name" value="Fibronectin type III"/>
    <property type="match status" value="1"/>
</dbReference>
<feature type="domain" description="SAM" evidence="24">
    <location>
        <begin position="929"/>
        <end position="993"/>
    </location>
</feature>
<evidence type="ECO:0000256" key="3">
    <source>
        <dbReference type="ARBA" id="ARBA00022475"/>
    </source>
</evidence>
<evidence type="ECO:0000313" key="27">
    <source>
        <dbReference type="Proteomes" id="UP000515163"/>
    </source>
</evidence>
<evidence type="ECO:0000256" key="12">
    <source>
        <dbReference type="ARBA" id="ARBA00022989"/>
    </source>
</evidence>
<feature type="domain" description="Fibronectin type-III" evidence="25">
    <location>
        <begin position="458"/>
        <end position="548"/>
    </location>
</feature>
<evidence type="ECO:0000256" key="16">
    <source>
        <dbReference type="ARBA" id="ARBA00023180"/>
    </source>
</evidence>
<keyword evidence="15" id="KW-0675">Receptor</keyword>
<dbReference type="Gene3D" id="1.10.150.50">
    <property type="entry name" value="Transcription Factor, Ets-1"/>
    <property type="match status" value="1"/>
</dbReference>
<keyword evidence="7 22" id="KW-0732">Signal</keyword>
<evidence type="ECO:0000256" key="21">
    <source>
        <dbReference type="SAM" id="Phobius"/>
    </source>
</evidence>
<dbReference type="Pfam" id="PF00536">
    <property type="entry name" value="SAM_1"/>
    <property type="match status" value="1"/>
</dbReference>
<dbReference type="Pfam" id="PF07699">
    <property type="entry name" value="Ephrin_rec_like"/>
    <property type="match status" value="1"/>
</dbReference>
<feature type="domain" description="Fibronectin type-III" evidence="25">
    <location>
        <begin position="339"/>
        <end position="457"/>
    </location>
</feature>
<comment type="subcellular location">
    <subcellularLocation>
        <location evidence="1">Cell membrane</location>
        <topology evidence="1">Single-pass type I membrane protein</topology>
    </subcellularLocation>
</comment>
<dbReference type="GeneID" id="116309076"/>
<dbReference type="SMART" id="SM00060">
    <property type="entry name" value="FN3"/>
    <property type="match status" value="2"/>
</dbReference>
<dbReference type="SMART" id="SM00454">
    <property type="entry name" value="SAM"/>
    <property type="match status" value="1"/>
</dbReference>
<feature type="signal peptide" evidence="22">
    <location>
        <begin position="1"/>
        <end position="25"/>
    </location>
</feature>
<dbReference type="InterPro" id="IPR009030">
    <property type="entry name" value="Growth_fac_rcpt_cys_sf"/>
</dbReference>
<evidence type="ECO:0000259" key="23">
    <source>
        <dbReference type="PROSITE" id="PS50011"/>
    </source>
</evidence>
<keyword evidence="19" id="KW-1015">Disulfide bond</keyword>
<evidence type="ECO:0000313" key="30">
    <source>
        <dbReference type="RefSeq" id="XP_031575480.1"/>
    </source>
</evidence>
<evidence type="ECO:0000256" key="17">
    <source>
        <dbReference type="PIRSR" id="PIRSR000666-1"/>
    </source>
</evidence>
<dbReference type="PANTHER" id="PTHR46877:SF14">
    <property type="entry name" value="RECEPTOR PROTEIN-TYROSINE KINASE"/>
    <property type="match status" value="1"/>
</dbReference>
<dbReference type="InterPro" id="IPR050449">
    <property type="entry name" value="Ephrin_rcpt_TKs"/>
</dbReference>
<evidence type="ECO:0000259" key="24">
    <source>
        <dbReference type="PROSITE" id="PS50105"/>
    </source>
</evidence>
<dbReference type="InterPro" id="IPR011641">
    <property type="entry name" value="Tyr-kin_ephrin_A/B_rcpt-like"/>
</dbReference>
<evidence type="ECO:0000256" key="20">
    <source>
        <dbReference type="PROSITE-ProRule" id="PRU10141"/>
    </source>
</evidence>
<proteinExistence type="predicted"/>
<keyword evidence="11 18" id="KW-0067">ATP-binding</keyword>
<evidence type="ECO:0000256" key="7">
    <source>
        <dbReference type="ARBA" id="ARBA00022729"/>
    </source>
</evidence>
<feature type="transmembrane region" description="Helical" evidence="21">
    <location>
        <begin position="558"/>
        <end position="581"/>
    </location>
</feature>
<reference evidence="28 29" key="1">
    <citation type="submission" date="2025-04" db="UniProtKB">
        <authorList>
            <consortium name="RefSeq"/>
        </authorList>
    </citation>
    <scope>IDENTIFICATION</scope>
    <source>
        <tissue evidence="28 29">Tentacle</tissue>
    </source>
</reference>
<dbReference type="GO" id="GO:0005886">
    <property type="term" value="C:plasma membrane"/>
    <property type="evidence" value="ECO:0007669"/>
    <property type="project" value="UniProtKB-SubCell"/>
</dbReference>
<gene>
    <name evidence="28 29 30" type="primary">LOC116309076</name>
</gene>
<protein>
    <recommendedName>
        <fullName evidence="2">receptor protein-tyrosine kinase</fullName>
        <ecNumber evidence="2">2.7.10.1</ecNumber>
    </recommendedName>
</protein>
<keyword evidence="6 21" id="KW-0812">Transmembrane</keyword>
<dbReference type="FunFam" id="3.30.200.20:FF:000802">
    <property type="entry name" value="Ephrin receptor 1"/>
    <property type="match status" value="1"/>
</dbReference>
<evidence type="ECO:0000256" key="8">
    <source>
        <dbReference type="ARBA" id="ARBA00022737"/>
    </source>
</evidence>
<dbReference type="PROSITE" id="PS51550">
    <property type="entry name" value="EPH_LBD"/>
    <property type="match status" value="1"/>
</dbReference>
<feature type="disulfide bond" evidence="19">
    <location>
        <begin position="108"/>
        <end position="117"/>
    </location>
</feature>
<dbReference type="AlphaFoldDB" id="A0A6P8JD14"/>
<dbReference type="Gene3D" id="2.60.120.260">
    <property type="entry name" value="Galactose-binding domain-like"/>
    <property type="match status" value="1"/>
</dbReference>
<dbReference type="InterPro" id="IPR008266">
    <property type="entry name" value="Tyr_kinase_AS"/>
</dbReference>
<organism evidence="27 29">
    <name type="scientific">Actinia tenebrosa</name>
    <name type="common">Australian red waratah sea anemone</name>
    <dbReference type="NCBI Taxonomy" id="6105"/>
    <lineage>
        <taxon>Eukaryota</taxon>
        <taxon>Metazoa</taxon>
        <taxon>Cnidaria</taxon>
        <taxon>Anthozoa</taxon>
        <taxon>Hexacorallia</taxon>
        <taxon>Actiniaria</taxon>
        <taxon>Actiniidae</taxon>
        <taxon>Actinia</taxon>
    </lineage>
</organism>
<keyword evidence="10" id="KW-0418">Kinase</keyword>
<dbReference type="GO" id="GO:0005524">
    <property type="term" value="F:ATP binding"/>
    <property type="evidence" value="ECO:0007669"/>
    <property type="project" value="UniProtKB-UniRule"/>
</dbReference>
<dbReference type="PROSITE" id="PS50105">
    <property type="entry name" value="SAM_DOMAIN"/>
    <property type="match status" value="1"/>
</dbReference>
<dbReference type="FunFam" id="1.10.510.10:FF:000268">
    <property type="entry name" value="Receptor protein-tyrosine kinase"/>
    <property type="match status" value="1"/>
</dbReference>
<evidence type="ECO:0000256" key="14">
    <source>
        <dbReference type="ARBA" id="ARBA00023137"/>
    </source>
</evidence>
<dbReference type="Gene3D" id="1.10.510.10">
    <property type="entry name" value="Transferase(Phosphotransferase) domain 1"/>
    <property type="match status" value="1"/>
</dbReference>
<keyword evidence="27" id="KW-1185">Reference proteome</keyword>
<dbReference type="InterPro" id="IPR011009">
    <property type="entry name" value="Kinase-like_dom_sf"/>
</dbReference>
<dbReference type="GO" id="GO:0005005">
    <property type="term" value="F:transmembrane-ephrin receptor activity"/>
    <property type="evidence" value="ECO:0007669"/>
    <property type="project" value="TreeGrafter"/>
</dbReference>
<feature type="disulfide bond" evidence="19">
    <location>
        <begin position="72"/>
        <end position="194"/>
    </location>
</feature>
<dbReference type="InterPro" id="IPR013761">
    <property type="entry name" value="SAM/pointed_sf"/>
</dbReference>
<feature type="domain" description="Eph LBD" evidence="26">
    <location>
        <begin position="28"/>
        <end position="212"/>
    </location>
</feature>
<feature type="domain" description="Protein kinase" evidence="23">
    <location>
        <begin position="638"/>
        <end position="904"/>
    </location>
</feature>
<dbReference type="SUPFAM" id="SSF49785">
    <property type="entry name" value="Galactose-binding domain-like"/>
    <property type="match status" value="1"/>
</dbReference>
<dbReference type="RefSeq" id="XP_031575478.1">
    <property type="nucleotide sequence ID" value="XM_031719618.1"/>
</dbReference>
<evidence type="ECO:0000256" key="10">
    <source>
        <dbReference type="ARBA" id="ARBA00022777"/>
    </source>
</evidence>
<feature type="active site" description="Proton acceptor" evidence="17">
    <location>
        <position position="765"/>
    </location>
</feature>
<dbReference type="InterPro" id="IPR017441">
    <property type="entry name" value="Protein_kinase_ATP_BS"/>
</dbReference>
<dbReference type="SMART" id="SM01411">
    <property type="entry name" value="Ephrin_rec_like"/>
    <property type="match status" value="1"/>
</dbReference>
<dbReference type="PANTHER" id="PTHR46877">
    <property type="entry name" value="EPH RECEPTOR A5"/>
    <property type="match status" value="1"/>
</dbReference>
<dbReference type="InterPro" id="IPR016257">
    <property type="entry name" value="Tyr_kinase_ephrin_rcpt"/>
</dbReference>
<keyword evidence="4" id="KW-0597">Phosphoprotein</keyword>
<accession>A0A6P8JD14</accession>
<evidence type="ECO:0000256" key="1">
    <source>
        <dbReference type="ARBA" id="ARBA00004251"/>
    </source>
</evidence>
<dbReference type="RefSeq" id="XP_031575477.1">
    <property type="nucleotide sequence ID" value="XM_031719617.1"/>
</dbReference>
<evidence type="ECO:0000256" key="19">
    <source>
        <dbReference type="PIRSR" id="PIRSR000666-3"/>
    </source>
</evidence>
<dbReference type="InterPro" id="IPR001245">
    <property type="entry name" value="Ser-Thr/Tyr_kinase_cat_dom"/>
</dbReference>
<sequence>MACNCHRMVFFNLLLLLLLLAKVIGDRVQIMSVPDKSKSTWKWTWTPSGTQTMWNYATLLDGSQTKIYYYACDVSPSGQPNTWLRSDVIDVQHAKKIDIAIDYAVQNCSAIKNAKYCKHNFNLYAHQTSNLYTPDKIPDPYLTSGSSYEKIGTLDPKVISVSKVQEAQNFETLSFKIKPGNNYVYLALHYRGGCFVVYGFHVHYYRCPSLALSSSLIQLPLTTSPANGSVQVKGSCTEHAQPMTNANDLFGYCEADGKWSKDLNRGECLCEAGYEKVFIMSGSECKACPKGTYKSTVNNTSCTPCPGNSKHVNDRTRCQCIPGFFRSETEAVFYNCTQPPSAPRDLDTIFFNATFVRMKWSLPSDLGGRSDLYYQVECKRCDDKGNECTEECTPQVKIYLKEITNISTLANVKYLSPYSYYKFRVFAKNGVSQVAEKNKMEAAFSEVKLRTNETIPGIPEIIVAKSVSSSSVFLSWNVQEKNGVIMYYQVVYYPVNQPSRLKILNTTSCNATINGLQEGNEYYFQVRAGTKHGLGQPSKTQQLLPPGKINTMPFSWEILAGIVGAAGVFLILILILVIVCLHRKRRRYIRARAFSMEKLGDGLMQHVDGHKLYIDPSNYGNPMEALMSVTEEIDRKNIKLEKLIGGGEFAEVYKGTFTCDDGKTETVAVKILKPKSTQKNREDFILEASIMGQFKHPNVIALNGVVTRSPDTPMMIITEFMANGSLDHFLKNHDGQLTTLQLLGIARGVAAGMAYLSGMSYIHRDLAARNILVADNMASKVADFGLSRELDDSEDNPDSEYQTQGGKIPVRWTAPEAIRYRKFSSASDVWSFGILMWEIMSFSERPYWDWDNYQVMDRVESGYRLPAPMNCPRAIHNLMLDCWDKDKNTRPKFPDIVQRLDEMIRSPEKINHEFNTNHCLSPNTYTHFDEMTTVKEWLGSINMARYAENFANAGYMDLAHIKCLGEDDLARIGIKLIGHRNKINKSIKAMNKHFESMESSPEIQTLL</sequence>
<evidence type="ECO:0000256" key="11">
    <source>
        <dbReference type="ARBA" id="ARBA00022840"/>
    </source>
</evidence>
<dbReference type="InterPro" id="IPR001660">
    <property type="entry name" value="SAM"/>
</dbReference>
<dbReference type="PROSITE" id="PS00109">
    <property type="entry name" value="PROTEIN_KINASE_TYR"/>
    <property type="match status" value="1"/>
</dbReference>
<evidence type="ECO:0000259" key="25">
    <source>
        <dbReference type="PROSITE" id="PS50853"/>
    </source>
</evidence>
<dbReference type="PRINTS" id="PR00109">
    <property type="entry name" value="TYRKINASE"/>
</dbReference>
<dbReference type="SUPFAM" id="SSF57184">
    <property type="entry name" value="Growth factor receptor domain"/>
    <property type="match status" value="1"/>
</dbReference>
<dbReference type="Pfam" id="PF14575">
    <property type="entry name" value="EphA2_TM"/>
    <property type="match status" value="1"/>
</dbReference>